<gene>
    <name evidence="1" type="ORF">BSAL_91640</name>
</gene>
<name>A0A0S4J811_BODSA</name>
<accession>A0A0S4J811</accession>
<evidence type="ECO:0000313" key="1">
    <source>
        <dbReference type="EMBL" id="CUG86120.1"/>
    </source>
</evidence>
<dbReference type="AlphaFoldDB" id="A0A0S4J811"/>
<reference evidence="2" key="1">
    <citation type="submission" date="2015-09" db="EMBL/GenBank/DDBJ databases">
        <authorList>
            <consortium name="Pathogen Informatics"/>
        </authorList>
    </citation>
    <scope>NUCLEOTIDE SEQUENCE [LARGE SCALE GENOMIC DNA]</scope>
    <source>
        <strain evidence="2">Lake Konstanz</strain>
    </source>
</reference>
<dbReference type="VEuPathDB" id="TriTrypDB:BSAL_90340"/>
<dbReference type="VEuPathDB" id="TriTrypDB:BSAL_71630"/>
<dbReference type="EMBL" id="CYKH01001246">
    <property type="protein sequence ID" value="CUG86120.1"/>
    <property type="molecule type" value="Genomic_DNA"/>
</dbReference>
<evidence type="ECO:0000313" key="2">
    <source>
        <dbReference type="Proteomes" id="UP000051952"/>
    </source>
</evidence>
<organism evidence="1 2">
    <name type="scientific">Bodo saltans</name>
    <name type="common">Flagellated protozoan</name>
    <dbReference type="NCBI Taxonomy" id="75058"/>
    <lineage>
        <taxon>Eukaryota</taxon>
        <taxon>Discoba</taxon>
        <taxon>Euglenozoa</taxon>
        <taxon>Kinetoplastea</taxon>
        <taxon>Metakinetoplastina</taxon>
        <taxon>Eubodonida</taxon>
        <taxon>Bodonidae</taxon>
        <taxon>Bodo</taxon>
    </lineage>
</organism>
<proteinExistence type="predicted"/>
<dbReference type="Proteomes" id="UP000051952">
    <property type="component" value="Unassembled WGS sequence"/>
</dbReference>
<sequence>MIMLPRSRIGALCILAFTGTFFVMDHHYKTGTTRASSIPTTSWSPSRDIAGAADRRQVILQFDLDDDCGAKPRPNVSDCVVANINAMTTNLTHTEQRVQSENCLMKLWRATEEACATPLLATPPTDDGPRHLHCSCADKRVATAHAVTVLAVLTKYSSIDAMIAVTTKVPTGHQTVLTDQENSKNYDQEVRLAPQQQGKQVRQRTHLYYLIDASSSQFVVVACWKGQTKVLNQLTTKFGLMISQLERHHNEETRRGSIKVERMKDVVSNKWASSSCAALQKHPRAMRTNHSSHLPGEEDRTTVPPAKVYYAFDQFSGIAGHALESLLNGVGQYATEGFHKRNIPWLVPCVNEKIGGGVAAHPLVWTQFFLELNDGPLQFPFYPVDLHKHFDVDSSAFLPLVFPTVHFATPSMGTNTLCLRSVLQSLLWPHAVQQATSHCWDGLALKKMEGFVSLVPTTLLSGTSHGLFPVSTRRIGGGVAAHPLVWTQFFLELNDGPLQFPFYPVDLHKHFDVDSSAFLPLVFPTVHFATPSMGTNTLCLRSVLQSLLWLHAVQQATSHCWDSLALKKMEGFVSLVPTTLPQTDGIMGHMSRNTSSFREKEAPIRRIAFLKMLKQRNKRQEAFPASADNSPERGYPYSLRFERLLLERGILPLSPTLPLFERMWHVNNAELIVTTWGSTLTCVMNLLFERRPMTAPNNTIDTFSHLHGNESGEFRAVSPPPSAGSLRILVLIHQSYCHEATVIFRKPLQYLCSLFSPK</sequence>
<keyword evidence="2" id="KW-1185">Reference proteome</keyword>
<protein>
    <submittedName>
        <fullName evidence="1">Uncharacterized protein</fullName>
    </submittedName>
</protein>